<keyword evidence="1" id="KW-0472">Membrane</keyword>
<dbReference type="InterPro" id="IPR005625">
    <property type="entry name" value="PepSY-ass_TM"/>
</dbReference>
<dbReference type="Pfam" id="PF03929">
    <property type="entry name" value="PepSY_TM"/>
    <property type="match status" value="1"/>
</dbReference>
<proteinExistence type="predicted"/>
<reference evidence="2 3" key="1">
    <citation type="submission" date="2019-03" db="EMBL/GenBank/DDBJ databases">
        <title>Genomic Encyclopedia of Archaeal and Bacterial Type Strains, Phase II (KMG-II): from individual species to whole genera.</title>
        <authorList>
            <person name="Goeker M."/>
        </authorList>
    </citation>
    <scope>NUCLEOTIDE SEQUENCE [LARGE SCALE GENOMIC DNA]</scope>
    <source>
        <strain evidence="2 3">DSM 19034</strain>
    </source>
</reference>
<evidence type="ECO:0000256" key="1">
    <source>
        <dbReference type="SAM" id="Phobius"/>
    </source>
</evidence>
<dbReference type="EMBL" id="SNWM01000001">
    <property type="protein sequence ID" value="TDO23936.1"/>
    <property type="molecule type" value="Genomic_DNA"/>
</dbReference>
<keyword evidence="1" id="KW-1133">Transmembrane helix</keyword>
<feature type="transmembrane region" description="Helical" evidence="1">
    <location>
        <begin position="207"/>
        <end position="227"/>
    </location>
</feature>
<feature type="transmembrane region" description="Helical" evidence="1">
    <location>
        <begin position="153"/>
        <end position="177"/>
    </location>
</feature>
<organism evidence="2 3">
    <name type="scientific">Pedobacter duraquae</name>
    <dbReference type="NCBI Taxonomy" id="425511"/>
    <lineage>
        <taxon>Bacteria</taxon>
        <taxon>Pseudomonadati</taxon>
        <taxon>Bacteroidota</taxon>
        <taxon>Sphingobacteriia</taxon>
        <taxon>Sphingobacteriales</taxon>
        <taxon>Sphingobacteriaceae</taxon>
        <taxon>Pedobacter</taxon>
    </lineage>
</organism>
<protein>
    <submittedName>
        <fullName evidence="2">Putative iron-regulated membrane protein</fullName>
    </submittedName>
</protein>
<evidence type="ECO:0000313" key="3">
    <source>
        <dbReference type="Proteomes" id="UP000295499"/>
    </source>
</evidence>
<dbReference type="PANTHER" id="PTHR34219:SF3">
    <property type="entry name" value="BLL7967 PROTEIN"/>
    <property type="match status" value="1"/>
</dbReference>
<evidence type="ECO:0000313" key="2">
    <source>
        <dbReference type="EMBL" id="TDO23936.1"/>
    </source>
</evidence>
<dbReference type="AlphaFoldDB" id="A0A4R6IPK7"/>
<dbReference type="PROSITE" id="PS51257">
    <property type="entry name" value="PROKAR_LIPOPROTEIN"/>
    <property type="match status" value="1"/>
</dbReference>
<sequence>MAKSKLKKIAGWLHLWVGLSTGIVVVIVAITGCIYAFDEEIFDSVHKKLVYVEVKRQAKPISELLLIAQKSIDPNKVLNNVKITDPNRSYVFSGFKVNGPKKINLSYFSQFEYLDQVYVDQYTGKVLGVIDMRYEFFNIVEQLHRQLLLVKPVGSVLVGSCILLFLLMMITGFVLWLPKNYKQFKKSISIKWNSKWKRLNYDLHNSLGFYALPIAILIAITGLVWSFKWWETGMYKILGTKEKPSFARPLPVINTSDSTLNKLDIIHYNLRKQLNSNWNEVSLGIPDETNKVVMAYVCINDNTDYWRGVSYYFYDGRTGKQIDVMPHAEKTFGMKWRNSNLDIHTGRLFGVGTQIIAFIASLLCATLPISGFMIWYGKRNKKKKPILTTKEKGLSD</sequence>
<dbReference type="OrthoDB" id="111691at2"/>
<gene>
    <name evidence="2" type="ORF">CLV32_0222</name>
</gene>
<accession>A0A4R6IPK7</accession>
<comment type="caution">
    <text evidence="2">The sequence shown here is derived from an EMBL/GenBank/DDBJ whole genome shotgun (WGS) entry which is preliminary data.</text>
</comment>
<feature type="transmembrane region" description="Helical" evidence="1">
    <location>
        <begin position="355"/>
        <end position="376"/>
    </location>
</feature>
<feature type="transmembrane region" description="Helical" evidence="1">
    <location>
        <begin position="12"/>
        <end position="37"/>
    </location>
</feature>
<keyword evidence="3" id="KW-1185">Reference proteome</keyword>
<dbReference type="PANTHER" id="PTHR34219">
    <property type="entry name" value="IRON-REGULATED INNER MEMBRANE PROTEIN-RELATED"/>
    <property type="match status" value="1"/>
</dbReference>
<keyword evidence="1" id="KW-0812">Transmembrane</keyword>
<dbReference type="RefSeq" id="WP_133551513.1">
    <property type="nucleotide sequence ID" value="NZ_SNWM01000001.1"/>
</dbReference>
<name>A0A4R6IPK7_9SPHI</name>
<dbReference type="Proteomes" id="UP000295499">
    <property type="component" value="Unassembled WGS sequence"/>
</dbReference>